<keyword evidence="1" id="KW-0732">Signal</keyword>
<evidence type="ECO:0000256" key="1">
    <source>
        <dbReference type="SAM" id="SignalP"/>
    </source>
</evidence>
<sequence>MRPKLLILFLLLGFALQKAQAQAEVVVNVKTNVNQFSCECTGLNDLHLSKFKTYNKIVIPVTDFDCPKKLMERDLQKLFQAKKFPEIELFIDTQKNNAHLRQTALTIKIKEIEQTYRVALTKHTEEKKEFYTGSQIISIENYNIEPPTKALGLVKVREKVLIEFKIPANFLR</sequence>
<evidence type="ECO:0000313" key="2">
    <source>
        <dbReference type="EMBL" id="TQD39802.1"/>
    </source>
</evidence>
<organism evidence="2 3">
    <name type="scientific">Haloflavibacter putidus</name>
    <dbReference type="NCBI Taxonomy" id="2576776"/>
    <lineage>
        <taxon>Bacteria</taxon>
        <taxon>Pseudomonadati</taxon>
        <taxon>Bacteroidota</taxon>
        <taxon>Flavobacteriia</taxon>
        <taxon>Flavobacteriales</taxon>
        <taxon>Flavobacteriaceae</taxon>
        <taxon>Haloflavibacter</taxon>
    </lineage>
</organism>
<proteinExistence type="predicted"/>
<reference evidence="2 3" key="1">
    <citation type="submission" date="2019-06" db="EMBL/GenBank/DDBJ databases">
        <title>Flavibacter putida gen. nov., sp. nov., a novel marine bacterium of the family Flavobacteriaceae isolated from coastal seawater.</title>
        <authorList>
            <person name="Feng X."/>
        </authorList>
    </citation>
    <scope>NUCLEOTIDE SEQUENCE [LARGE SCALE GENOMIC DNA]</scope>
    <source>
        <strain evidence="2 3">PLHSN227</strain>
    </source>
</reference>
<feature type="signal peptide" evidence="1">
    <location>
        <begin position="1"/>
        <end position="23"/>
    </location>
</feature>
<keyword evidence="3" id="KW-1185">Reference proteome</keyword>
<accession>A0A508A1V2</accession>
<dbReference type="EMBL" id="VIAR01000003">
    <property type="protein sequence ID" value="TQD39802.1"/>
    <property type="molecule type" value="Genomic_DNA"/>
</dbReference>
<dbReference type="OrthoDB" id="1121590at2"/>
<protein>
    <recommendedName>
        <fullName evidence="4">YceI-like domain-containing protein</fullName>
    </recommendedName>
</protein>
<dbReference type="AlphaFoldDB" id="A0A508A1V2"/>
<evidence type="ECO:0000313" key="3">
    <source>
        <dbReference type="Proteomes" id="UP000317169"/>
    </source>
</evidence>
<dbReference type="SUPFAM" id="SSF101874">
    <property type="entry name" value="YceI-like"/>
    <property type="match status" value="1"/>
</dbReference>
<dbReference type="Gene3D" id="2.40.128.110">
    <property type="entry name" value="Lipid/polyisoprenoid-binding, YceI-like"/>
    <property type="match status" value="1"/>
</dbReference>
<dbReference type="Proteomes" id="UP000317169">
    <property type="component" value="Unassembled WGS sequence"/>
</dbReference>
<name>A0A508A1V2_9FLAO</name>
<comment type="caution">
    <text evidence="2">The sequence shown here is derived from an EMBL/GenBank/DDBJ whole genome shotgun (WGS) entry which is preliminary data.</text>
</comment>
<gene>
    <name evidence="2" type="ORF">FKR84_04740</name>
</gene>
<evidence type="ECO:0008006" key="4">
    <source>
        <dbReference type="Google" id="ProtNLM"/>
    </source>
</evidence>
<dbReference type="RefSeq" id="WP_141421104.1">
    <property type="nucleotide sequence ID" value="NZ_VIAR01000003.1"/>
</dbReference>
<dbReference type="InterPro" id="IPR036761">
    <property type="entry name" value="TTHA0802/YceI-like_sf"/>
</dbReference>
<feature type="chain" id="PRO_5021241210" description="YceI-like domain-containing protein" evidence="1">
    <location>
        <begin position="24"/>
        <end position="172"/>
    </location>
</feature>